<keyword evidence="1" id="KW-0547">Nucleotide-binding</keyword>
<name>A0A2U7N2M9_9CAUD</name>
<feature type="domain" description="Acb2/Tad1 hairpin" evidence="2">
    <location>
        <begin position="33"/>
        <end position="95"/>
    </location>
</feature>
<dbReference type="Proteomes" id="UP000247773">
    <property type="component" value="Genome"/>
</dbReference>
<evidence type="ECO:0000313" key="3">
    <source>
        <dbReference type="EMBL" id="ASD52095.1"/>
    </source>
</evidence>
<keyword evidence="4" id="KW-1185">Reference proteome</keyword>
<proteinExistence type="predicted"/>
<sequence>MSHNPSVYAEPSGLVVERIALGEYEVHGDNEVLCEVYFQNGPIPVNGVNGVTIESLLAISKDRLEELNGKFSCEENEIALDAISAALAALHSRTAKRIARGVEGKEVK</sequence>
<dbReference type="Pfam" id="PF24729">
    <property type="entry name" value="Acb2_Tad1_hairpin"/>
    <property type="match status" value="1"/>
</dbReference>
<dbReference type="InterPro" id="IPR056098">
    <property type="entry name" value="Acb2/Tad1_hairpin"/>
</dbReference>
<evidence type="ECO:0000259" key="2">
    <source>
        <dbReference type="Pfam" id="PF24729"/>
    </source>
</evidence>
<gene>
    <name evidence="3" type="ORF">PspYZU05_143</name>
</gene>
<evidence type="ECO:0000256" key="1">
    <source>
        <dbReference type="ARBA" id="ARBA00022741"/>
    </source>
</evidence>
<accession>A0A2U7N2M9</accession>
<organism evidence="3 4">
    <name type="scientific">Pseudomonas phage PspYZU05</name>
    <dbReference type="NCBI Taxonomy" id="1983556"/>
    <lineage>
        <taxon>Viruses</taxon>
        <taxon>Duplodnaviria</taxon>
        <taxon>Heunggongvirae</taxon>
        <taxon>Uroviricota</taxon>
        <taxon>Caudoviricetes</taxon>
        <taxon>Pantevenvirales</taxon>
        <taxon>Straboviridae</taxon>
        <taxon>Jiangsuvirus</taxon>
        <taxon>Jiangsuvirus pspyzu05</taxon>
    </lineage>
</organism>
<dbReference type="EMBL" id="KY971610">
    <property type="protein sequence ID" value="ASD52095.1"/>
    <property type="molecule type" value="Genomic_DNA"/>
</dbReference>
<reference evidence="3 4" key="1">
    <citation type="submission" date="2017-04" db="EMBL/GenBank/DDBJ databases">
        <title>Isolation of lytic bacteriophages infecting Pseudomonas strains for biocontrol of fish and shrimp spoilage during chilled storage.</title>
        <authorList>
            <person name="Yang Z."/>
            <person name="Tao X."/>
            <person name="Gao L."/>
            <person name="Rao S."/>
        </authorList>
    </citation>
    <scope>NUCLEOTIDE SEQUENCE [LARGE SCALE GENOMIC DNA]</scope>
</reference>
<protein>
    <recommendedName>
        <fullName evidence="2">Acb2/Tad1 hairpin domain-containing protein</fullName>
    </recommendedName>
</protein>
<evidence type="ECO:0000313" key="4">
    <source>
        <dbReference type="Proteomes" id="UP000247773"/>
    </source>
</evidence>